<name>A0A4Z1T228_GIAMU</name>
<reference evidence="2 3" key="1">
    <citation type="submission" date="2019-05" db="EMBL/GenBank/DDBJ databases">
        <title>The compact genome of Giardia muris reveals important steps in the evolution of intestinal protozoan parasites.</title>
        <authorList>
            <person name="Xu F."/>
            <person name="Jimenez-Gonzalez A."/>
            <person name="Einarsson E."/>
            <person name="Astvaldsson A."/>
            <person name="Peirasmaki D."/>
            <person name="Eckmann L."/>
            <person name="Andersson J.O."/>
            <person name="Svard S.G."/>
            <person name="Jerlstrom-Hultqvist J."/>
        </authorList>
    </citation>
    <scope>NUCLEOTIDE SEQUENCE [LARGE SCALE GENOMIC DNA]</scope>
    <source>
        <strain evidence="2 3">Roberts-Thomson</strain>
    </source>
</reference>
<keyword evidence="1" id="KW-0472">Membrane</keyword>
<comment type="caution">
    <text evidence="2">The sequence shown here is derived from an EMBL/GenBank/DDBJ whole genome shotgun (WGS) entry which is preliminary data.</text>
</comment>
<accession>A0A4Z1T228</accession>
<organism evidence="2 3">
    <name type="scientific">Giardia muris</name>
    <dbReference type="NCBI Taxonomy" id="5742"/>
    <lineage>
        <taxon>Eukaryota</taxon>
        <taxon>Metamonada</taxon>
        <taxon>Diplomonadida</taxon>
        <taxon>Hexamitidae</taxon>
        <taxon>Giardiinae</taxon>
        <taxon>Giardia</taxon>
    </lineage>
</organism>
<dbReference type="VEuPathDB" id="GiardiaDB:GMRT_14144"/>
<dbReference type="Proteomes" id="UP000315496">
    <property type="component" value="Chromosome 4"/>
</dbReference>
<dbReference type="EMBL" id="VDLU01000004">
    <property type="protein sequence ID" value="TNJ27067.1"/>
    <property type="molecule type" value="Genomic_DNA"/>
</dbReference>
<evidence type="ECO:0000256" key="1">
    <source>
        <dbReference type="SAM" id="Phobius"/>
    </source>
</evidence>
<gene>
    <name evidence="2" type="ORF">GMRT_14144</name>
</gene>
<proteinExistence type="predicted"/>
<dbReference type="OrthoDB" id="10259839at2759"/>
<keyword evidence="1" id="KW-1133">Transmembrane helix</keyword>
<sequence length="192" mass="21789">MGRMVDLTEMVERGEAEAVLHELYPMLDDPQALASLLQLTTLDDTGYSRIGELLSLLSAMVIIIGASFLELLQNLLENTYQRLLQTECRKPPMGPSECLRQYIILVMYSFLDNATSRNAGEDGFESKGQAELLHTYLSLENPNDDIWADFVFIPLILTGHRERAQALERQRPRLPLLPEGKLRDLILTLYPL</sequence>
<dbReference type="AlphaFoldDB" id="A0A4Z1T228"/>
<protein>
    <submittedName>
        <fullName evidence="2">Uncharacterized protein</fullName>
    </submittedName>
</protein>
<evidence type="ECO:0000313" key="2">
    <source>
        <dbReference type="EMBL" id="TNJ27067.1"/>
    </source>
</evidence>
<feature type="transmembrane region" description="Helical" evidence="1">
    <location>
        <begin position="53"/>
        <end position="72"/>
    </location>
</feature>
<keyword evidence="3" id="KW-1185">Reference proteome</keyword>
<evidence type="ECO:0000313" key="3">
    <source>
        <dbReference type="Proteomes" id="UP000315496"/>
    </source>
</evidence>
<keyword evidence="1" id="KW-0812">Transmembrane</keyword>